<evidence type="ECO:0000256" key="1">
    <source>
        <dbReference type="SAM" id="MobiDB-lite"/>
    </source>
</evidence>
<evidence type="ECO:0000313" key="2">
    <source>
        <dbReference type="EMBL" id="GAG31976.1"/>
    </source>
</evidence>
<dbReference type="AlphaFoldDB" id="X0Y569"/>
<feature type="compositionally biased region" description="Low complexity" evidence="1">
    <location>
        <begin position="127"/>
        <end position="140"/>
    </location>
</feature>
<sequence length="161" mass="16344">MADMFGTAASPVAYGEGSGGFDFMKLLGDRNFINMLAGVGTGLDPQGAGGAIGRPTQQYIQSLATQEAVAKKEGQRMKMEKDLLSILGGATPKDMPGLTTAKIGDGTMQLDINTAGPQAPTQGSALAGQPAAAPPTTTTPGGPGKGFDMSSILPFLQALRD</sequence>
<protein>
    <submittedName>
        <fullName evidence="2">Uncharacterized protein</fullName>
    </submittedName>
</protein>
<feature type="compositionally biased region" description="Polar residues" evidence="1">
    <location>
        <begin position="112"/>
        <end position="124"/>
    </location>
</feature>
<accession>X0Y569</accession>
<organism evidence="2">
    <name type="scientific">marine sediment metagenome</name>
    <dbReference type="NCBI Taxonomy" id="412755"/>
    <lineage>
        <taxon>unclassified sequences</taxon>
        <taxon>metagenomes</taxon>
        <taxon>ecological metagenomes</taxon>
    </lineage>
</organism>
<name>X0Y569_9ZZZZ</name>
<proteinExistence type="predicted"/>
<comment type="caution">
    <text evidence="2">The sequence shown here is derived from an EMBL/GenBank/DDBJ whole genome shotgun (WGS) entry which is preliminary data.</text>
</comment>
<gene>
    <name evidence="2" type="ORF">S01H1_66609</name>
</gene>
<reference evidence="2" key="1">
    <citation type="journal article" date="2014" name="Front. Microbiol.">
        <title>High frequency of phylogenetically diverse reductive dehalogenase-homologous genes in deep subseafloor sedimentary metagenomes.</title>
        <authorList>
            <person name="Kawai M."/>
            <person name="Futagami T."/>
            <person name="Toyoda A."/>
            <person name="Takaki Y."/>
            <person name="Nishi S."/>
            <person name="Hori S."/>
            <person name="Arai W."/>
            <person name="Tsubouchi T."/>
            <person name="Morono Y."/>
            <person name="Uchiyama I."/>
            <person name="Ito T."/>
            <person name="Fujiyama A."/>
            <person name="Inagaki F."/>
            <person name="Takami H."/>
        </authorList>
    </citation>
    <scope>NUCLEOTIDE SEQUENCE</scope>
    <source>
        <strain evidence="2">Expedition CK06-06</strain>
    </source>
</reference>
<feature type="region of interest" description="Disordered" evidence="1">
    <location>
        <begin position="112"/>
        <end position="150"/>
    </location>
</feature>
<dbReference type="EMBL" id="BARS01044052">
    <property type="protein sequence ID" value="GAG31976.1"/>
    <property type="molecule type" value="Genomic_DNA"/>
</dbReference>